<organism evidence="3 4">
    <name type="scientific">Pieris macdunnoughi</name>
    <dbReference type="NCBI Taxonomy" id="345717"/>
    <lineage>
        <taxon>Eukaryota</taxon>
        <taxon>Metazoa</taxon>
        <taxon>Ecdysozoa</taxon>
        <taxon>Arthropoda</taxon>
        <taxon>Hexapoda</taxon>
        <taxon>Insecta</taxon>
        <taxon>Pterygota</taxon>
        <taxon>Neoptera</taxon>
        <taxon>Endopterygota</taxon>
        <taxon>Lepidoptera</taxon>
        <taxon>Glossata</taxon>
        <taxon>Ditrysia</taxon>
        <taxon>Papilionoidea</taxon>
        <taxon>Pieridae</taxon>
        <taxon>Pierinae</taxon>
        <taxon>Pieris</taxon>
    </lineage>
</organism>
<dbReference type="InterPro" id="IPR043502">
    <property type="entry name" value="DNA/RNA_pol_sf"/>
</dbReference>
<dbReference type="Gene3D" id="2.40.70.10">
    <property type="entry name" value="Acid Proteases"/>
    <property type="match status" value="1"/>
</dbReference>
<dbReference type="GO" id="GO:0004190">
    <property type="term" value="F:aspartic-type endopeptidase activity"/>
    <property type="evidence" value="ECO:0007669"/>
    <property type="project" value="InterPro"/>
</dbReference>
<gene>
    <name evidence="3" type="ORF">PMACD_LOCUS16505</name>
</gene>
<dbReference type="PROSITE" id="PS50175">
    <property type="entry name" value="ASP_PROT_RETROV"/>
    <property type="match status" value="1"/>
</dbReference>
<dbReference type="InterPro" id="IPR000477">
    <property type="entry name" value="RT_dom"/>
</dbReference>
<reference evidence="3" key="1">
    <citation type="submission" date="2021-02" db="EMBL/GenBank/DDBJ databases">
        <authorList>
            <person name="Steward A R."/>
        </authorList>
    </citation>
    <scope>NUCLEOTIDE SEQUENCE</scope>
</reference>
<dbReference type="InterPro" id="IPR001995">
    <property type="entry name" value="Peptidase_A2_cat"/>
</dbReference>
<dbReference type="AlphaFoldDB" id="A0A821Y948"/>
<accession>A0A821Y948</accession>
<dbReference type="SUPFAM" id="SSF56672">
    <property type="entry name" value="DNA/RNA polymerases"/>
    <property type="match status" value="1"/>
</dbReference>
<dbReference type="GO" id="GO:0071897">
    <property type="term" value="P:DNA biosynthetic process"/>
    <property type="evidence" value="ECO:0007669"/>
    <property type="project" value="UniProtKB-ARBA"/>
</dbReference>
<keyword evidence="1" id="KW-0378">Hydrolase</keyword>
<dbReference type="PANTHER" id="PTHR47331:SF1">
    <property type="entry name" value="GAG-LIKE PROTEIN"/>
    <property type="match status" value="1"/>
</dbReference>
<dbReference type="Proteomes" id="UP000663880">
    <property type="component" value="Unassembled WGS sequence"/>
</dbReference>
<dbReference type="GO" id="GO:0006508">
    <property type="term" value="P:proteolysis"/>
    <property type="evidence" value="ECO:0007669"/>
    <property type="project" value="InterPro"/>
</dbReference>
<dbReference type="PANTHER" id="PTHR47331">
    <property type="entry name" value="PHD-TYPE DOMAIN-CONTAINING PROTEIN"/>
    <property type="match status" value="1"/>
</dbReference>
<dbReference type="InterPro" id="IPR021109">
    <property type="entry name" value="Peptidase_aspartic_dom_sf"/>
</dbReference>
<name>A0A821Y948_9NEOP</name>
<evidence type="ECO:0000313" key="3">
    <source>
        <dbReference type="EMBL" id="CAF4958507.1"/>
    </source>
</evidence>
<keyword evidence="4" id="KW-1185">Reference proteome</keyword>
<dbReference type="EMBL" id="CAJOBZ010000090">
    <property type="protein sequence ID" value="CAF4958507.1"/>
    <property type="molecule type" value="Genomic_DNA"/>
</dbReference>
<proteinExistence type="predicted"/>
<protein>
    <recommendedName>
        <fullName evidence="2">Peptidase A2 domain-containing protein</fullName>
    </recommendedName>
</protein>
<dbReference type="Pfam" id="PF00078">
    <property type="entry name" value="RVT_1"/>
    <property type="match status" value="1"/>
</dbReference>
<sequence length="573" mass="65587">MTPDVSRSRLHVPRVVKHLPQQQEINTLVSLPSDPAEILLATVIIKIQAADGSYKNMRALLDQGSQISIISENAAQLLKIPRQKCNGYISGIGNTENNCKGKISIKCLSIVNDYTFNTDVFIMKKLVRNLPSYTLPKPNWPELNHIKLADSEFYKSSPIDILFGADVYSDIILDGICRFQERFPIAQQTQLGCIITGNYKTYQCNIILNNDIQRFWEVEDIHEPLNMSQEDQNCIEFFQNTTSRRDDGSYVVKIPFKENLEEKLGESKSKSIAQFIQLENKLIKKPYLARDYKLFISEYRELGHMIPVVSRAAVESGCYLSHHCVQRAESSTTKLRVVFNASSKTSSGFSLNDLMCRGPNLQQDLQTLILKWRQFKYGFTADIEKMFRNIWLHSEHQKFQKIIWRDDQSQPLGEFQLATVTYGTKAAPFLAMMILKRLAIDERSNYPYSIAPAVLESSFYMDDLLHGTHSAQTAIELKNDLIKILKSGGFNLRKWRSNLPVLLEDMNDSEKEFDFKHQESTKTLGLRWNPNADEFIFYPINSIPNITPTKRQLLSEISKFYDPSGWMGSVGAS</sequence>
<evidence type="ECO:0000256" key="1">
    <source>
        <dbReference type="ARBA" id="ARBA00022801"/>
    </source>
</evidence>
<evidence type="ECO:0000313" key="4">
    <source>
        <dbReference type="Proteomes" id="UP000663880"/>
    </source>
</evidence>
<comment type="caution">
    <text evidence="3">The sequence shown here is derived from an EMBL/GenBank/DDBJ whole genome shotgun (WGS) entry which is preliminary data.</text>
</comment>
<evidence type="ECO:0000259" key="2">
    <source>
        <dbReference type="PROSITE" id="PS50175"/>
    </source>
</evidence>
<dbReference type="OrthoDB" id="8065733at2759"/>
<feature type="domain" description="Peptidase A2" evidence="2">
    <location>
        <begin position="57"/>
        <end position="93"/>
    </location>
</feature>